<sequence>MIKDNISAIKQLLSTPKNIVIVPHKNPDGDAIGSTLGLYHYLKKYSHNAQVITPNDYPDFLKWVPGEDTIIKYDATTEDSNKAIDNADIIFTLDFNAFHRTGQMESVLENSKAIKILIDHHQEPDDYATYCYSDVSMSSTCEMIYHFIDMLEDTDKIDAHIATCLYLGIMTDTGSFRFSSTTSTTHRIVANLIDKGAKNADVHNNVYDTNSYNRLQLLGCALTNLKVLPELRTAYITLSQNELRKFDYKKGDTEGIVNYALSLDNIIFAAIFIEDKQEGIIKISLRSKGAFSVNEFSRAHFNGGGHNNAAGGRSETSLNTTVEKFLSILPQYKDALNYE</sequence>
<dbReference type="Gene3D" id="3.90.1640.10">
    <property type="entry name" value="inorganic pyrophosphatase (n-terminal core)"/>
    <property type="match status" value="1"/>
</dbReference>
<dbReference type="Proteomes" id="UP000030184">
    <property type="component" value="Unassembled WGS sequence"/>
</dbReference>
<organism evidence="3 4">
    <name type="scientific">Jejuia pallidilutea</name>
    <dbReference type="NCBI Taxonomy" id="504487"/>
    <lineage>
        <taxon>Bacteria</taxon>
        <taxon>Pseudomonadati</taxon>
        <taxon>Bacteroidota</taxon>
        <taxon>Flavobacteriia</taxon>
        <taxon>Flavobacteriales</taxon>
        <taxon>Flavobacteriaceae</taxon>
        <taxon>Jejuia</taxon>
    </lineage>
</organism>
<protein>
    <submittedName>
        <fullName evidence="3">3'-to-5' oligoribonuclease A</fullName>
    </submittedName>
</protein>
<evidence type="ECO:0000259" key="1">
    <source>
        <dbReference type="Pfam" id="PF01368"/>
    </source>
</evidence>
<feature type="domain" description="DHHA1" evidence="2">
    <location>
        <begin position="245"/>
        <end position="327"/>
    </location>
</feature>
<dbReference type="Gene3D" id="3.10.310.30">
    <property type="match status" value="1"/>
</dbReference>
<feature type="domain" description="DDH" evidence="1">
    <location>
        <begin position="18"/>
        <end position="169"/>
    </location>
</feature>
<evidence type="ECO:0000313" key="4">
    <source>
        <dbReference type="Proteomes" id="UP000030184"/>
    </source>
</evidence>
<name>A0A098LX58_9FLAO</name>
<accession>A0A098LX58</accession>
<dbReference type="Pfam" id="PF01368">
    <property type="entry name" value="DHH"/>
    <property type="match status" value="1"/>
</dbReference>
<dbReference type="AlphaFoldDB" id="A0A098LX58"/>
<dbReference type="SUPFAM" id="SSF64182">
    <property type="entry name" value="DHH phosphoesterases"/>
    <property type="match status" value="1"/>
</dbReference>
<dbReference type="OrthoDB" id="9803668at2"/>
<evidence type="ECO:0000259" key="2">
    <source>
        <dbReference type="Pfam" id="PF02272"/>
    </source>
</evidence>
<dbReference type="RefSeq" id="WP_045372797.1">
    <property type="nucleotide sequence ID" value="NZ_BBNY01000090.1"/>
</dbReference>
<keyword evidence="4" id="KW-1185">Reference proteome</keyword>
<dbReference type="InterPro" id="IPR003156">
    <property type="entry name" value="DHHA1_dom"/>
</dbReference>
<dbReference type="GO" id="GO:0003676">
    <property type="term" value="F:nucleic acid binding"/>
    <property type="evidence" value="ECO:0007669"/>
    <property type="project" value="InterPro"/>
</dbReference>
<dbReference type="InterPro" id="IPR038763">
    <property type="entry name" value="DHH_sf"/>
</dbReference>
<evidence type="ECO:0000313" key="3">
    <source>
        <dbReference type="EMBL" id="GAL90959.1"/>
    </source>
</evidence>
<dbReference type="PANTHER" id="PTHR47618">
    <property type="entry name" value="BIFUNCTIONAL OLIGORIBONUCLEASE AND PAP PHOSPHATASE NRNA"/>
    <property type="match status" value="1"/>
</dbReference>
<dbReference type="Pfam" id="PF02272">
    <property type="entry name" value="DHHA1"/>
    <property type="match status" value="1"/>
</dbReference>
<dbReference type="PANTHER" id="PTHR47618:SF1">
    <property type="entry name" value="BIFUNCTIONAL OLIGORIBONUCLEASE AND PAP PHOSPHATASE NRNA"/>
    <property type="match status" value="1"/>
</dbReference>
<comment type="caution">
    <text evidence="3">The sequence shown here is derived from an EMBL/GenBank/DDBJ whole genome shotgun (WGS) entry which is preliminary data.</text>
</comment>
<gene>
    <name evidence="3" type="ORF">JCM19538_1017</name>
</gene>
<dbReference type="InterPro" id="IPR001667">
    <property type="entry name" value="DDH_dom"/>
</dbReference>
<dbReference type="InterPro" id="IPR051319">
    <property type="entry name" value="Oligoribo/pAp-PDE_c-di-AMP_PDE"/>
</dbReference>
<proteinExistence type="predicted"/>
<reference evidence="4" key="1">
    <citation type="journal article" date="2014" name="Genome Announc.">
        <title>Draft Genome Sequence of Marine Flavobacterium Jejuia pallidilutea Strain 11shimoA1 and Pigmentation Mutants.</title>
        <authorList>
            <person name="Takatani N."/>
            <person name="Nakanishi M."/>
            <person name="Meirelles P."/>
            <person name="Mino S."/>
            <person name="Suda W."/>
            <person name="Oshima K."/>
            <person name="Hattori M."/>
            <person name="Ohkuma M."/>
            <person name="Hosokawa M."/>
            <person name="Miyashita K."/>
            <person name="Thompson F.L."/>
            <person name="Niwa A."/>
            <person name="Sawabe T."/>
            <person name="Sawabe T."/>
        </authorList>
    </citation>
    <scope>NUCLEOTIDE SEQUENCE [LARGE SCALE GENOMIC DNA]</scope>
    <source>
        <strain evidence="4">JCM 19538</strain>
    </source>
</reference>
<dbReference type="EMBL" id="BBNY01000090">
    <property type="protein sequence ID" value="GAL90959.1"/>
    <property type="molecule type" value="Genomic_DNA"/>
</dbReference>